<comment type="similarity">
    <text evidence="1">Belongs to the transglycosylase Slt family.</text>
</comment>
<dbReference type="CDD" id="cd13401">
    <property type="entry name" value="Slt70-like"/>
    <property type="match status" value="1"/>
</dbReference>
<organism evidence="5 6">
    <name type="scientific">Sinorhizobium fredii (strain USDA 257)</name>
    <dbReference type="NCBI Taxonomy" id="1185652"/>
    <lineage>
        <taxon>Bacteria</taxon>
        <taxon>Pseudomonadati</taxon>
        <taxon>Pseudomonadota</taxon>
        <taxon>Alphaproteobacteria</taxon>
        <taxon>Hyphomicrobiales</taxon>
        <taxon>Rhizobiaceae</taxon>
        <taxon>Sinorhizobium/Ensifer group</taxon>
        <taxon>Sinorhizobium</taxon>
    </lineage>
</organism>
<reference evidence="5 6" key="1">
    <citation type="journal article" date="2012" name="J. Bacteriol.">
        <title>Complete genome sequence of the broad-host-range strain Sinorhizobium fredii USDA257.</title>
        <authorList>
            <person name="Schuldes J."/>
            <person name="Rodriguez Orbegoso M."/>
            <person name="Schmeisser C."/>
            <person name="Krishnan H.B."/>
            <person name="Daniel R."/>
            <person name="Streit W.R."/>
        </authorList>
    </citation>
    <scope>NUCLEOTIDE SEQUENCE [LARGE SCALE GENOMIC DNA]</scope>
    <source>
        <strain evidence="5 6">USDA 257</strain>
    </source>
</reference>
<dbReference type="Pfam" id="PF01464">
    <property type="entry name" value="SLT"/>
    <property type="match status" value="1"/>
</dbReference>
<dbReference type="SUPFAM" id="SSF53955">
    <property type="entry name" value="Lysozyme-like"/>
    <property type="match status" value="1"/>
</dbReference>
<name>I3X0H6_SINF2</name>
<gene>
    <name evidence="5" type="ORF">USDA257_c07900</name>
</gene>
<evidence type="ECO:0000313" key="6">
    <source>
        <dbReference type="Proteomes" id="UP000006180"/>
    </source>
</evidence>
<dbReference type="Proteomes" id="UP000006180">
    <property type="component" value="Chromosome"/>
</dbReference>
<dbReference type="KEGG" id="sfd:USDA257_c07900"/>
<dbReference type="PANTHER" id="PTHR37423:SF2">
    <property type="entry name" value="MEMBRANE-BOUND LYTIC MUREIN TRANSGLYCOSYLASE C"/>
    <property type="match status" value="1"/>
</dbReference>
<evidence type="ECO:0000259" key="4">
    <source>
        <dbReference type="Pfam" id="PF01464"/>
    </source>
</evidence>
<dbReference type="PANTHER" id="PTHR37423">
    <property type="entry name" value="SOLUBLE LYTIC MUREIN TRANSGLYCOSYLASE-RELATED"/>
    <property type="match status" value="1"/>
</dbReference>
<feature type="domain" description="Transglycosylase SLT" evidence="4">
    <location>
        <begin position="566"/>
        <end position="669"/>
    </location>
</feature>
<sequence length="724" mass="78666">MAGFCRRLRRWRMPANFSLENPAANEVERNGEARGLMRGPLFLPVAAILGAAMLASSALAAETRMPVPTGKPGATSKSGRVVANEVTGAIRAAVAPVAADLKAGLDALSDRRPTEAITIRNRMGAGTLDRHILTWAIAVSGQKDIPSYEIAEAQRELQGWPGLKTLRAHSERALSRENPRPVDIIAAFGSTRPETADGAIVLARALTAEGKSGAATQHLRAVWSKEVLDRGMESKILSEFSSLLTTADHRRRMEMLLYRGRVEQAQRFSELGKAQSLYRAWAAVIRGNGKAAALIAAIDPSWRDNPAHLFVRIEHLRKQEKFQEAAKLLALAPKDSNALVDPGEWWTEQRIVSRGLLDKGDFRGAYRVAAHHAATEATDIVDAEFHAGWYALRGLEDSTTAARHFRKILEASSRPISASRAWYWLGRAAEAGGPGRSDEYFANAARYPATFYGQLAAARLGRPILNVAYPSPTAEERARLEGREAVRAIERLEAAGHGWRAESLYRALAEDLASPGELAILSARAEKAGNHQLSLQIGKIAFGRGIDVAALAFPLGVIPSDANISGAGKALAYAIARQESAFNPAAVSAANARGLLQLLPATAKGVASRYGLAYSKDRLTTDAGYNATLGSHYLGEQIDSFGGSYILTFIAYNAGPGRVPEWLARYGDPRGKPIDEVVDWIERIPFQETRNYVQRVMENYQVYKSRLGQQADIVADLRMGRNPS</sequence>
<proteinExistence type="inferred from homology"/>
<dbReference type="GO" id="GO:0016020">
    <property type="term" value="C:membrane"/>
    <property type="evidence" value="ECO:0007669"/>
    <property type="project" value="InterPro"/>
</dbReference>
<dbReference type="GO" id="GO:0000270">
    <property type="term" value="P:peptidoglycan metabolic process"/>
    <property type="evidence" value="ECO:0007669"/>
    <property type="project" value="InterPro"/>
</dbReference>
<dbReference type="AlphaFoldDB" id="I3X0H6"/>
<evidence type="ECO:0000256" key="2">
    <source>
        <dbReference type="ARBA" id="ARBA00009387"/>
    </source>
</evidence>
<dbReference type="Gene3D" id="1.25.20.10">
    <property type="entry name" value="Bacterial muramidases"/>
    <property type="match status" value="1"/>
</dbReference>
<dbReference type="PROSITE" id="PS00922">
    <property type="entry name" value="TRANSGLYCOSYLASE"/>
    <property type="match status" value="1"/>
</dbReference>
<dbReference type="InterPro" id="IPR023346">
    <property type="entry name" value="Lysozyme-like_dom_sf"/>
</dbReference>
<dbReference type="InterPro" id="IPR000189">
    <property type="entry name" value="Transglyc_AS"/>
</dbReference>
<dbReference type="GO" id="GO:0004553">
    <property type="term" value="F:hydrolase activity, hydrolyzing O-glycosyl compounds"/>
    <property type="evidence" value="ECO:0007669"/>
    <property type="project" value="InterPro"/>
</dbReference>
<dbReference type="Gene3D" id="1.10.530.10">
    <property type="match status" value="1"/>
</dbReference>
<dbReference type="PATRIC" id="fig|1185652.3.peg.820"/>
<keyword evidence="3" id="KW-0732">Signal</keyword>
<dbReference type="SUPFAM" id="SSF48435">
    <property type="entry name" value="Bacterial muramidases"/>
    <property type="match status" value="1"/>
</dbReference>
<accession>I3X0H6</accession>
<comment type="similarity">
    <text evidence="2">Belongs to the virb1 family.</text>
</comment>
<evidence type="ECO:0000256" key="1">
    <source>
        <dbReference type="ARBA" id="ARBA00007734"/>
    </source>
</evidence>
<dbReference type="GO" id="GO:0008933">
    <property type="term" value="F:peptidoglycan lytic transglycosylase activity"/>
    <property type="evidence" value="ECO:0007669"/>
    <property type="project" value="InterPro"/>
</dbReference>
<evidence type="ECO:0000313" key="5">
    <source>
        <dbReference type="EMBL" id="AFL49382.1"/>
    </source>
</evidence>
<dbReference type="eggNOG" id="COG0741">
    <property type="taxonomic scope" value="Bacteria"/>
</dbReference>
<dbReference type="STRING" id="1185652.USDA257_c07900"/>
<protein>
    <submittedName>
        <fullName evidence="5">Soluble lytic transglycosylase</fullName>
    </submittedName>
</protein>
<dbReference type="HOGENOM" id="CLU_015184_1_0_5"/>
<dbReference type="InterPro" id="IPR008258">
    <property type="entry name" value="Transglycosylase_SLT_dom_1"/>
</dbReference>
<evidence type="ECO:0000256" key="3">
    <source>
        <dbReference type="ARBA" id="ARBA00022729"/>
    </source>
</evidence>
<dbReference type="InterPro" id="IPR008939">
    <property type="entry name" value="Lytic_TGlycosylase_superhlx_U"/>
</dbReference>
<dbReference type="EMBL" id="CP003563">
    <property type="protein sequence ID" value="AFL49382.1"/>
    <property type="molecule type" value="Genomic_DNA"/>
</dbReference>
<dbReference type="GO" id="GO:0042597">
    <property type="term" value="C:periplasmic space"/>
    <property type="evidence" value="ECO:0007669"/>
    <property type="project" value="InterPro"/>
</dbReference>